<organism evidence="3 4">
    <name type="scientific">Armillaria ostoyae</name>
    <name type="common">Armillaria root rot fungus</name>
    <dbReference type="NCBI Taxonomy" id="47428"/>
    <lineage>
        <taxon>Eukaryota</taxon>
        <taxon>Fungi</taxon>
        <taxon>Dikarya</taxon>
        <taxon>Basidiomycota</taxon>
        <taxon>Agaricomycotina</taxon>
        <taxon>Agaricomycetes</taxon>
        <taxon>Agaricomycetidae</taxon>
        <taxon>Agaricales</taxon>
        <taxon>Marasmiineae</taxon>
        <taxon>Physalacriaceae</taxon>
        <taxon>Armillaria</taxon>
    </lineage>
</organism>
<keyword evidence="1" id="KW-0732">Signal</keyword>
<dbReference type="InterPro" id="IPR018466">
    <property type="entry name" value="Kre9/Knh1-like_N"/>
</dbReference>
<accession>A0A284S4T5</accession>
<keyword evidence="4" id="KW-1185">Reference proteome</keyword>
<dbReference type="Proteomes" id="UP000219338">
    <property type="component" value="Unassembled WGS sequence"/>
</dbReference>
<dbReference type="EMBL" id="FUEG01000032">
    <property type="protein sequence ID" value="SJL16000.1"/>
    <property type="molecule type" value="Genomic_DNA"/>
</dbReference>
<evidence type="ECO:0000256" key="1">
    <source>
        <dbReference type="ARBA" id="ARBA00022729"/>
    </source>
</evidence>
<evidence type="ECO:0000313" key="4">
    <source>
        <dbReference type="Proteomes" id="UP000219338"/>
    </source>
</evidence>
<protein>
    <recommendedName>
        <fullName evidence="2">Yeast cell wall synthesis Kre9/Knh1-like N-terminal domain-containing protein</fullName>
    </recommendedName>
</protein>
<evidence type="ECO:0000313" key="3">
    <source>
        <dbReference type="EMBL" id="SJL16000.1"/>
    </source>
</evidence>
<gene>
    <name evidence="3" type="ORF">ARMOST_19514</name>
</gene>
<dbReference type="OMA" id="TTWTVKT"/>
<dbReference type="Pfam" id="PF10342">
    <property type="entry name" value="Kre9_KNH"/>
    <property type="match status" value="1"/>
</dbReference>
<sequence>MLLRSHSSFVIILEHRSGGSVNFEGCLHRRKLPFSTIVYNMKFFIHPLDTNNMKVALSTAFLAALFVGASADIFDPPVLSPSTGTTWTVKTTQTVSWDTSNPPDLITDRNHSSIRLTKGGRQLPVVLADEFDILLGKIDVEVPWVTEGDDYAIILFGDSGNWSKRFSIKGGPAN</sequence>
<dbReference type="OrthoDB" id="2892550at2759"/>
<reference evidence="4" key="1">
    <citation type="journal article" date="2017" name="Nat. Ecol. Evol.">
        <title>Genome expansion and lineage-specific genetic innovations in the forest pathogenic fungi Armillaria.</title>
        <authorList>
            <person name="Sipos G."/>
            <person name="Prasanna A.N."/>
            <person name="Walter M.C."/>
            <person name="O'Connor E."/>
            <person name="Balint B."/>
            <person name="Krizsan K."/>
            <person name="Kiss B."/>
            <person name="Hess J."/>
            <person name="Varga T."/>
            <person name="Slot J."/>
            <person name="Riley R."/>
            <person name="Boka B."/>
            <person name="Rigling D."/>
            <person name="Barry K."/>
            <person name="Lee J."/>
            <person name="Mihaltcheva S."/>
            <person name="LaButti K."/>
            <person name="Lipzen A."/>
            <person name="Waldron R."/>
            <person name="Moloney N.M."/>
            <person name="Sperisen C."/>
            <person name="Kredics L."/>
            <person name="Vagvoelgyi C."/>
            <person name="Patrignani A."/>
            <person name="Fitzpatrick D."/>
            <person name="Nagy I."/>
            <person name="Doyle S."/>
            <person name="Anderson J.B."/>
            <person name="Grigoriev I.V."/>
            <person name="Gueldener U."/>
            <person name="Muensterkoetter M."/>
            <person name="Nagy L.G."/>
        </authorList>
    </citation>
    <scope>NUCLEOTIDE SEQUENCE [LARGE SCALE GENOMIC DNA]</scope>
    <source>
        <strain evidence="4">C18/9</strain>
    </source>
</reference>
<evidence type="ECO:0000259" key="2">
    <source>
        <dbReference type="Pfam" id="PF10342"/>
    </source>
</evidence>
<dbReference type="AlphaFoldDB" id="A0A284S4T5"/>
<proteinExistence type="predicted"/>
<name>A0A284S4T5_ARMOS</name>
<feature type="domain" description="Yeast cell wall synthesis Kre9/Knh1-like N-terminal" evidence="2">
    <location>
        <begin position="80"/>
        <end position="168"/>
    </location>
</feature>